<organism evidence="1 2">
    <name type="scientific">Aneurinibacillus thermoaerophilus</name>
    <dbReference type="NCBI Taxonomy" id="143495"/>
    <lineage>
        <taxon>Bacteria</taxon>
        <taxon>Bacillati</taxon>
        <taxon>Bacillota</taxon>
        <taxon>Bacilli</taxon>
        <taxon>Bacillales</taxon>
        <taxon>Paenibacillaceae</taxon>
        <taxon>Aneurinibacillus group</taxon>
        <taxon>Aneurinibacillus</taxon>
    </lineage>
</organism>
<keyword evidence="1" id="KW-0614">Plasmid</keyword>
<evidence type="ECO:0000313" key="1">
    <source>
        <dbReference type="EMBL" id="QYY44743.1"/>
    </source>
</evidence>
<protein>
    <recommendedName>
        <fullName evidence="3">Spo0E like sporulation regulatory protein</fullName>
    </recommendedName>
</protein>
<evidence type="ECO:0000313" key="2">
    <source>
        <dbReference type="Proteomes" id="UP000826616"/>
    </source>
</evidence>
<accession>A0ABX8YI60</accession>
<dbReference type="Proteomes" id="UP000826616">
    <property type="component" value="Plasmid pAT1"/>
</dbReference>
<proteinExistence type="predicted"/>
<geneLocation type="plasmid" evidence="1 2">
    <name>pAT1</name>
</geneLocation>
<evidence type="ECO:0008006" key="3">
    <source>
        <dbReference type="Google" id="ProtNLM"/>
    </source>
</evidence>
<dbReference type="GeneID" id="97143480"/>
<sequence>MTMIRLLEKTLKSLRIRAKSAHNIDEIQHSIGLIEGYLSDYRGSGEYVGKKYERQRNVAV</sequence>
<dbReference type="RefSeq" id="WP_220561166.1">
    <property type="nucleotide sequence ID" value="NZ_CP080765.1"/>
</dbReference>
<gene>
    <name evidence="1" type="ORF">K3F53_19050</name>
</gene>
<reference evidence="1 2" key="1">
    <citation type="submission" date="2021-08" db="EMBL/GenBank/DDBJ databases">
        <title>Complete genome sequence of the strain Aneurinibacillus thermoaerophilus CCM 8960.</title>
        <authorList>
            <person name="Musilova J."/>
            <person name="Kourilova X."/>
            <person name="Pernicova I."/>
            <person name="Bezdicek M."/>
            <person name="Lengerova M."/>
            <person name="Obruca S."/>
            <person name="Sedlar K."/>
        </authorList>
    </citation>
    <scope>NUCLEOTIDE SEQUENCE [LARGE SCALE GENOMIC DNA]</scope>
    <source>
        <strain evidence="1 2">CCM 8960</strain>
        <plasmid evidence="1 2">pAT1</plasmid>
    </source>
</reference>
<keyword evidence="2" id="KW-1185">Reference proteome</keyword>
<name>A0ABX8YI60_ANETH</name>
<dbReference type="EMBL" id="CP080765">
    <property type="protein sequence ID" value="QYY44743.1"/>
    <property type="molecule type" value="Genomic_DNA"/>
</dbReference>